<accession>A0ABX8JHW5</accession>
<protein>
    <submittedName>
        <fullName evidence="1">DUF1318 domain-containing protein</fullName>
    </submittedName>
</protein>
<sequence>MPRTKTGSTFCVLRSTLNLQNRSPFDVRRWSTPLSIVDCQLSIRPLLLAPAKLAVVVLLLASSYGCTLAKVDVNVASERTSLENQVLGTYNALSEDVLLVASVRGVSPTGRVETPPKHSPEQQEAAQALENIAFHADDVEALKRLGWVGENLEGTLTGFPREVPEKAPADLKAFAGRFGEGEFSQVVNEVNRSREILMLRVVQTNENFTAKDLPAIRKVFARVNRQNSAPGTKVQEDDGKWVTR</sequence>
<reference evidence="1 2" key="1">
    <citation type="submission" date="2021-06" db="EMBL/GenBank/DDBJ databases">
        <title>Gemonas diversity in paddy soil.</title>
        <authorList>
            <person name="Liu G."/>
        </authorList>
    </citation>
    <scope>NUCLEOTIDE SEQUENCE [LARGE SCALE GENOMIC DNA]</scope>
    <source>
        <strain evidence="1 2">RG29</strain>
    </source>
</reference>
<proteinExistence type="predicted"/>
<organism evidence="1 2">
    <name type="scientific">Geomonas diazotrophica</name>
    <dbReference type="NCBI Taxonomy" id="2843197"/>
    <lineage>
        <taxon>Bacteria</taxon>
        <taxon>Pseudomonadati</taxon>
        <taxon>Thermodesulfobacteriota</taxon>
        <taxon>Desulfuromonadia</taxon>
        <taxon>Geobacterales</taxon>
        <taxon>Geobacteraceae</taxon>
        <taxon>Geomonas</taxon>
    </lineage>
</organism>
<evidence type="ECO:0000313" key="2">
    <source>
        <dbReference type="Proteomes" id="UP000683493"/>
    </source>
</evidence>
<dbReference type="Proteomes" id="UP000683493">
    <property type="component" value="Chromosome"/>
</dbReference>
<keyword evidence="2" id="KW-1185">Reference proteome</keyword>
<gene>
    <name evidence="1" type="ORF">KP005_00930</name>
</gene>
<dbReference type="EMBL" id="CP076724">
    <property type="protein sequence ID" value="QWV97893.1"/>
    <property type="molecule type" value="Genomic_DNA"/>
</dbReference>
<evidence type="ECO:0000313" key="1">
    <source>
        <dbReference type="EMBL" id="QWV97893.1"/>
    </source>
</evidence>
<name>A0ABX8JHW5_9BACT</name>